<proteinExistence type="predicted"/>
<evidence type="ECO:0000313" key="2">
    <source>
        <dbReference type="Proteomes" id="UP000789390"/>
    </source>
</evidence>
<name>A0A8J2WJR5_9CRUS</name>
<dbReference type="Proteomes" id="UP000789390">
    <property type="component" value="Unassembled WGS sequence"/>
</dbReference>
<evidence type="ECO:0000313" key="1">
    <source>
        <dbReference type="EMBL" id="CAH0107118.1"/>
    </source>
</evidence>
<accession>A0A8J2WJR5</accession>
<dbReference type="AlphaFoldDB" id="A0A8J2WJR5"/>
<comment type="caution">
    <text evidence="1">The sequence shown here is derived from an EMBL/GenBank/DDBJ whole genome shotgun (WGS) entry which is preliminary data.</text>
</comment>
<organism evidence="1 2">
    <name type="scientific">Daphnia galeata</name>
    <dbReference type="NCBI Taxonomy" id="27404"/>
    <lineage>
        <taxon>Eukaryota</taxon>
        <taxon>Metazoa</taxon>
        <taxon>Ecdysozoa</taxon>
        <taxon>Arthropoda</taxon>
        <taxon>Crustacea</taxon>
        <taxon>Branchiopoda</taxon>
        <taxon>Diplostraca</taxon>
        <taxon>Cladocera</taxon>
        <taxon>Anomopoda</taxon>
        <taxon>Daphniidae</taxon>
        <taxon>Daphnia</taxon>
    </lineage>
</organism>
<gene>
    <name evidence="1" type="ORF">DGAL_LOCUS10406</name>
</gene>
<sequence length="274" mass="30455">MTPREAKFAIRATDLSSWPSSSQSGQGSIDSDSKTIQHWALVVYFPRGEIINLFEAVNDDGKVQPCRAQIAFEDIDIFNKADYIVAIVERVGNSVLQSVFGPLNSNRSSAPSLKVKPVSLQECPEIFDTTLREAQFAIRATDLGNRNSSSSSTGEEPTNSDPKTVQHWALVVYFQRGDIIYLFEAWKDENGQLQAGRAQIAYEDIEIFEKADYIGTAETSPCQLLEIAKRVTTGKYSTLYNNCQTWLTEYLNRLSSTCGSSLSLPINYVIGLIN</sequence>
<dbReference type="EMBL" id="CAKKLH010000257">
    <property type="protein sequence ID" value="CAH0107118.1"/>
    <property type="molecule type" value="Genomic_DNA"/>
</dbReference>
<reference evidence="1" key="1">
    <citation type="submission" date="2021-11" db="EMBL/GenBank/DDBJ databases">
        <authorList>
            <person name="Schell T."/>
        </authorList>
    </citation>
    <scope>NUCLEOTIDE SEQUENCE</scope>
    <source>
        <strain evidence="1">M5</strain>
    </source>
</reference>
<keyword evidence="2" id="KW-1185">Reference proteome</keyword>
<protein>
    <submittedName>
        <fullName evidence="1">Uncharacterized protein</fullName>
    </submittedName>
</protein>